<dbReference type="InterPro" id="IPR007250">
    <property type="entry name" value="HSP9_HSP12"/>
</dbReference>
<feature type="compositionally biased region" description="Polar residues" evidence="1">
    <location>
        <begin position="48"/>
        <end position="58"/>
    </location>
</feature>
<dbReference type="OrthoDB" id="2348401at2759"/>
<reference evidence="2 3" key="1">
    <citation type="submission" date="2016-07" db="EMBL/GenBank/DDBJ databases">
        <title>Pervasive Adenine N6-methylation of Active Genes in Fungi.</title>
        <authorList>
            <consortium name="DOE Joint Genome Institute"/>
            <person name="Mondo S.J."/>
            <person name="Dannebaum R.O."/>
            <person name="Kuo R.C."/>
            <person name="Labutti K."/>
            <person name="Haridas S."/>
            <person name="Kuo A."/>
            <person name="Salamov A."/>
            <person name="Ahrendt S.R."/>
            <person name="Lipzen A."/>
            <person name="Sullivan W."/>
            <person name="Andreopoulos W.B."/>
            <person name="Clum A."/>
            <person name="Lindquist E."/>
            <person name="Daum C."/>
            <person name="Ramamoorthy G.K."/>
            <person name="Gryganskyi A."/>
            <person name="Culley D."/>
            <person name="Magnuson J.K."/>
            <person name="James T.Y."/>
            <person name="O'Malley M.A."/>
            <person name="Stajich J.E."/>
            <person name="Spatafora J.W."/>
            <person name="Visel A."/>
            <person name="Grigoriev I.V."/>
        </authorList>
    </citation>
    <scope>NUCLEOTIDE SEQUENCE [LARGE SCALE GENOMIC DNA]</scope>
    <source>
        <strain evidence="2 3">12-1054</strain>
    </source>
</reference>
<feature type="non-terminal residue" evidence="2">
    <location>
        <position position="65"/>
    </location>
</feature>
<keyword evidence="2" id="KW-0346">Stress response</keyword>
<protein>
    <submittedName>
        <fullName evidence="2">Heat shock protein 9/12</fullName>
    </submittedName>
</protein>
<evidence type="ECO:0000313" key="3">
    <source>
        <dbReference type="Proteomes" id="UP000193685"/>
    </source>
</evidence>
<dbReference type="RefSeq" id="XP_040727866.1">
    <property type="nucleotide sequence ID" value="XM_040867087.1"/>
</dbReference>
<comment type="caution">
    <text evidence="2">The sequence shown here is derived from an EMBL/GenBank/DDBJ whole genome shotgun (WGS) entry which is preliminary data.</text>
</comment>
<dbReference type="PIRSF" id="PIRSF002590">
    <property type="entry name" value="HSP9/HSP12_fun"/>
    <property type="match status" value="1"/>
</dbReference>
<dbReference type="Proteomes" id="UP000193685">
    <property type="component" value="Unassembled WGS sequence"/>
</dbReference>
<feature type="region of interest" description="Disordered" evidence="1">
    <location>
        <begin position="1"/>
        <end position="65"/>
    </location>
</feature>
<dbReference type="STRING" id="56484.A0A1Y2FSL9"/>
<feature type="compositionally biased region" description="Basic and acidic residues" evidence="1">
    <location>
        <begin position="1"/>
        <end position="18"/>
    </location>
</feature>
<name>A0A1Y2FSL9_PROLT</name>
<accession>A0A1Y2FSL9</accession>
<dbReference type="EMBL" id="MCFI01000002">
    <property type="protein sequence ID" value="ORY87010.1"/>
    <property type="molecule type" value="Genomic_DNA"/>
</dbReference>
<dbReference type="Gene3D" id="6.10.250.2440">
    <property type="match status" value="2"/>
</dbReference>
<keyword evidence="3" id="KW-1185">Reference proteome</keyword>
<sequence length="65" mass="6758">ISDTGRKDTHSKIGDKLQPDSSKSTLDKAGDAITGAADKVARDVVPDSQKSTGQSLSDKVSRATD</sequence>
<organism evidence="2 3">
    <name type="scientific">Protomyces lactucae-debilis</name>
    <dbReference type="NCBI Taxonomy" id="2754530"/>
    <lineage>
        <taxon>Eukaryota</taxon>
        <taxon>Fungi</taxon>
        <taxon>Dikarya</taxon>
        <taxon>Ascomycota</taxon>
        <taxon>Taphrinomycotina</taxon>
        <taxon>Taphrinomycetes</taxon>
        <taxon>Taphrinales</taxon>
        <taxon>Protomycetaceae</taxon>
        <taxon>Protomyces</taxon>
    </lineage>
</organism>
<gene>
    <name evidence="2" type="ORF">BCR37DRAFT_333157</name>
</gene>
<dbReference type="Pfam" id="PF04119">
    <property type="entry name" value="HSP9_HSP12"/>
    <property type="match status" value="1"/>
</dbReference>
<dbReference type="GeneID" id="63783686"/>
<feature type="non-terminal residue" evidence="2">
    <location>
        <position position="1"/>
    </location>
</feature>
<dbReference type="AlphaFoldDB" id="A0A1Y2FSL9"/>
<evidence type="ECO:0000313" key="2">
    <source>
        <dbReference type="EMBL" id="ORY87010.1"/>
    </source>
</evidence>
<proteinExistence type="predicted"/>
<evidence type="ECO:0000256" key="1">
    <source>
        <dbReference type="SAM" id="MobiDB-lite"/>
    </source>
</evidence>